<reference evidence="5 6" key="1">
    <citation type="submission" date="2016-10" db="EMBL/GenBank/DDBJ databases">
        <authorList>
            <person name="de Groot N.N."/>
        </authorList>
    </citation>
    <scope>NUCLEOTIDE SEQUENCE [LARGE SCALE GENOMIC DNA]</scope>
    <source>
        <strain evidence="5 6">DSM 797</strain>
    </source>
</reference>
<dbReference type="RefSeq" id="WP_092726175.1">
    <property type="nucleotide sequence ID" value="NZ_FNGW01000005.1"/>
</dbReference>
<dbReference type="Pfam" id="PF26018">
    <property type="entry name" value="BSH_RND_rel"/>
    <property type="match status" value="1"/>
</dbReference>
<keyword evidence="2" id="KW-0812">Transmembrane</keyword>
<accession>A0A1G9QDV7</accession>
<dbReference type="Proteomes" id="UP000199068">
    <property type="component" value="Unassembled WGS sequence"/>
</dbReference>
<name>A0A1G9QDV7_9FIRM</name>
<keyword evidence="2" id="KW-1133">Transmembrane helix</keyword>
<keyword evidence="1" id="KW-0175">Coiled coil</keyword>
<proteinExistence type="predicted"/>
<feature type="domain" description="RND related barrel-sandwich hybrid" evidence="4">
    <location>
        <begin position="55"/>
        <end position="208"/>
    </location>
</feature>
<evidence type="ECO:0000256" key="2">
    <source>
        <dbReference type="SAM" id="Phobius"/>
    </source>
</evidence>
<evidence type="ECO:0000259" key="3">
    <source>
        <dbReference type="Pfam" id="PF26011"/>
    </source>
</evidence>
<feature type="coiled-coil region" evidence="1">
    <location>
        <begin position="84"/>
        <end position="143"/>
    </location>
</feature>
<organism evidence="5 6">
    <name type="scientific">Romboutsia lituseburensis DSM 797</name>
    <dbReference type="NCBI Taxonomy" id="1121325"/>
    <lineage>
        <taxon>Bacteria</taxon>
        <taxon>Bacillati</taxon>
        <taxon>Bacillota</taxon>
        <taxon>Clostridia</taxon>
        <taxon>Peptostreptococcales</taxon>
        <taxon>Peptostreptococcaceae</taxon>
        <taxon>Romboutsia</taxon>
    </lineage>
</organism>
<evidence type="ECO:0000259" key="4">
    <source>
        <dbReference type="Pfam" id="PF26018"/>
    </source>
</evidence>
<evidence type="ECO:0000313" key="6">
    <source>
        <dbReference type="Proteomes" id="UP000199068"/>
    </source>
</evidence>
<feature type="domain" description="RND related beta-barrel" evidence="3">
    <location>
        <begin position="213"/>
        <end position="282"/>
    </location>
</feature>
<evidence type="ECO:0000256" key="1">
    <source>
        <dbReference type="SAM" id="Coils"/>
    </source>
</evidence>
<evidence type="ECO:0000313" key="5">
    <source>
        <dbReference type="EMBL" id="SDM09218.1"/>
    </source>
</evidence>
<keyword evidence="2" id="KW-0472">Membrane</keyword>
<feature type="transmembrane region" description="Helical" evidence="2">
    <location>
        <begin position="9"/>
        <end position="27"/>
    </location>
</feature>
<sequence>MKKIRRSKVLILGVFIYLIFQISLVFLSKNTKTLALEVEEFKATMKTKGIIVREEYVINSQENGIVDLKFKEGDKVRKNETIACIKKDKKVDKIDKKINEANEEIKDITKSISESNNEIAKEIEENKLKNKKEEKKILESEKEKGTSYIHTEMSGVVSYKFDNKEDKYTLDELKKITKNDIEKEENNYNQVKSNSTITKGEPVARIINNYESYLVSCISKDESKNFVKGQNVKIVLNKEEIDAKVEQIEKNGSDVVIIFKITNQNVGIYDTRVEEFDIIYKQIEGLKIPKSSVKVVNEKKGVYVINEQTQDTEFIELKGIEHEDDEFIYLDYYKNNIDRAKTVNLYDEIILKPNAINKNIKMK</sequence>
<protein>
    <submittedName>
        <fullName evidence="5">Putative membrane fusion protein</fullName>
    </submittedName>
</protein>
<dbReference type="EMBL" id="FNGW01000005">
    <property type="protein sequence ID" value="SDM09218.1"/>
    <property type="molecule type" value="Genomic_DNA"/>
</dbReference>
<dbReference type="AlphaFoldDB" id="A0A1G9QDV7"/>
<dbReference type="InterPro" id="IPR058729">
    <property type="entry name" value="Beta-barrel_RND-rel"/>
</dbReference>
<dbReference type="Pfam" id="PF26011">
    <property type="entry name" value="Beta-barrel_RND_rel"/>
    <property type="match status" value="1"/>
</dbReference>
<keyword evidence="6" id="KW-1185">Reference proteome</keyword>
<dbReference type="STRING" id="1121325.SAMN04515677_105164"/>
<gene>
    <name evidence="5" type="ORF">SAMN04515677_105164</name>
</gene>
<dbReference type="InterPro" id="IPR058709">
    <property type="entry name" value="BSH_RND-rel"/>
</dbReference>